<dbReference type="EMBL" id="MU853223">
    <property type="protein sequence ID" value="KAK4129836.1"/>
    <property type="molecule type" value="Genomic_DNA"/>
</dbReference>
<evidence type="ECO:0008006" key="4">
    <source>
        <dbReference type="Google" id="ProtNLM"/>
    </source>
</evidence>
<dbReference type="AlphaFoldDB" id="A0AAN6UC53"/>
<evidence type="ECO:0000313" key="2">
    <source>
        <dbReference type="EMBL" id="KAK4129836.1"/>
    </source>
</evidence>
<reference evidence="2" key="1">
    <citation type="journal article" date="2023" name="Mol. Phylogenet. Evol.">
        <title>Genome-scale phylogeny and comparative genomics of the fungal order Sordariales.</title>
        <authorList>
            <person name="Hensen N."/>
            <person name="Bonometti L."/>
            <person name="Westerberg I."/>
            <person name="Brannstrom I.O."/>
            <person name="Guillou S."/>
            <person name="Cros-Aarteil S."/>
            <person name="Calhoun S."/>
            <person name="Haridas S."/>
            <person name="Kuo A."/>
            <person name="Mondo S."/>
            <person name="Pangilinan J."/>
            <person name="Riley R."/>
            <person name="LaButti K."/>
            <person name="Andreopoulos B."/>
            <person name="Lipzen A."/>
            <person name="Chen C."/>
            <person name="Yan M."/>
            <person name="Daum C."/>
            <person name="Ng V."/>
            <person name="Clum A."/>
            <person name="Steindorff A."/>
            <person name="Ohm R.A."/>
            <person name="Martin F."/>
            <person name="Silar P."/>
            <person name="Natvig D.O."/>
            <person name="Lalanne C."/>
            <person name="Gautier V."/>
            <person name="Ament-Velasquez S.L."/>
            <person name="Kruys A."/>
            <person name="Hutchinson M.I."/>
            <person name="Powell A.J."/>
            <person name="Barry K."/>
            <person name="Miller A.N."/>
            <person name="Grigoriev I.V."/>
            <person name="Debuchy R."/>
            <person name="Gladieux P."/>
            <person name="Hiltunen Thoren M."/>
            <person name="Johannesson H."/>
        </authorList>
    </citation>
    <scope>NUCLEOTIDE SEQUENCE</scope>
    <source>
        <strain evidence="2">CBS 731.68</strain>
    </source>
</reference>
<feature type="signal peptide" evidence="1">
    <location>
        <begin position="1"/>
        <end position="19"/>
    </location>
</feature>
<gene>
    <name evidence="2" type="ORF">N657DRAFT_94225</name>
</gene>
<reference evidence="2" key="2">
    <citation type="submission" date="2023-05" db="EMBL/GenBank/DDBJ databases">
        <authorList>
            <consortium name="Lawrence Berkeley National Laboratory"/>
            <person name="Steindorff A."/>
            <person name="Hensen N."/>
            <person name="Bonometti L."/>
            <person name="Westerberg I."/>
            <person name="Brannstrom I.O."/>
            <person name="Guillou S."/>
            <person name="Cros-Aarteil S."/>
            <person name="Calhoun S."/>
            <person name="Haridas S."/>
            <person name="Kuo A."/>
            <person name="Mondo S."/>
            <person name="Pangilinan J."/>
            <person name="Riley R."/>
            <person name="Labutti K."/>
            <person name="Andreopoulos B."/>
            <person name="Lipzen A."/>
            <person name="Chen C."/>
            <person name="Yanf M."/>
            <person name="Daum C."/>
            <person name="Ng V."/>
            <person name="Clum A."/>
            <person name="Ohm R."/>
            <person name="Martin F."/>
            <person name="Silar P."/>
            <person name="Natvig D."/>
            <person name="Lalanne C."/>
            <person name="Gautier V."/>
            <person name="Ament-Velasquez S.L."/>
            <person name="Kruys A."/>
            <person name="Hutchinson M.I."/>
            <person name="Powell A.J."/>
            <person name="Barry K."/>
            <person name="Miller A.N."/>
            <person name="Grigoriev I.V."/>
            <person name="Debuchy R."/>
            <person name="Gladieux P."/>
            <person name="Thoren M.H."/>
            <person name="Johannesson H."/>
        </authorList>
    </citation>
    <scope>NUCLEOTIDE SEQUENCE</scope>
    <source>
        <strain evidence="2">CBS 731.68</strain>
    </source>
</reference>
<dbReference type="Proteomes" id="UP001302602">
    <property type="component" value="Unassembled WGS sequence"/>
</dbReference>
<organism evidence="2 3">
    <name type="scientific">Parathielavia appendiculata</name>
    <dbReference type="NCBI Taxonomy" id="2587402"/>
    <lineage>
        <taxon>Eukaryota</taxon>
        <taxon>Fungi</taxon>
        <taxon>Dikarya</taxon>
        <taxon>Ascomycota</taxon>
        <taxon>Pezizomycotina</taxon>
        <taxon>Sordariomycetes</taxon>
        <taxon>Sordariomycetidae</taxon>
        <taxon>Sordariales</taxon>
        <taxon>Chaetomiaceae</taxon>
        <taxon>Parathielavia</taxon>
    </lineage>
</organism>
<sequence length="164" mass="18803">MAFPLPIFFSLFYFEPLSLFSESVPPLQRKKWQSGSYIGLHCVSHLYPEPWSEFGTARSTMRRTKLHKKVRTRYIYFLRLSIMAAVPNSEECSTLQRSWTSLLFSKYTRCLGTSSLSSSLGLSRTLWMGKISILLVTVFASDIAPSSPFRILFLHAASVHRGRR</sequence>
<evidence type="ECO:0000256" key="1">
    <source>
        <dbReference type="SAM" id="SignalP"/>
    </source>
</evidence>
<name>A0AAN6UC53_9PEZI</name>
<evidence type="ECO:0000313" key="3">
    <source>
        <dbReference type="Proteomes" id="UP001302602"/>
    </source>
</evidence>
<dbReference type="RefSeq" id="XP_062653607.1">
    <property type="nucleotide sequence ID" value="XM_062797607.1"/>
</dbReference>
<keyword evidence="1" id="KW-0732">Signal</keyword>
<protein>
    <recommendedName>
        <fullName evidence="4">Secreted protein</fullName>
    </recommendedName>
</protein>
<keyword evidence="3" id="KW-1185">Reference proteome</keyword>
<dbReference type="GeneID" id="87834386"/>
<feature type="chain" id="PRO_5042988241" description="Secreted protein" evidence="1">
    <location>
        <begin position="20"/>
        <end position="164"/>
    </location>
</feature>
<accession>A0AAN6UC53</accession>
<proteinExistence type="predicted"/>
<comment type="caution">
    <text evidence="2">The sequence shown here is derived from an EMBL/GenBank/DDBJ whole genome shotgun (WGS) entry which is preliminary data.</text>
</comment>